<feature type="domain" description="Pellino FHA" evidence="4">
    <location>
        <begin position="242"/>
        <end position="411"/>
    </location>
</feature>
<dbReference type="Pfam" id="PF20723">
    <property type="entry name" value="Pellino_RING"/>
    <property type="match status" value="1"/>
</dbReference>
<dbReference type="Proteomes" id="UP000694556">
    <property type="component" value="Chromosome 5"/>
</dbReference>
<evidence type="ECO:0000259" key="4">
    <source>
        <dbReference type="Pfam" id="PF04710"/>
    </source>
</evidence>
<dbReference type="GO" id="GO:0008592">
    <property type="term" value="P:regulation of Toll signaling pathway"/>
    <property type="evidence" value="ECO:0007669"/>
    <property type="project" value="InterPro"/>
</dbReference>
<proteinExistence type="inferred from homology"/>
<feature type="region of interest" description="Disordered" evidence="3">
    <location>
        <begin position="38"/>
        <end position="57"/>
    </location>
</feature>
<feature type="domain" description="Pellino RING" evidence="5">
    <location>
        <begin position="416"/>
        <end position="559"/>
    </location>
</feature>
<evidence type="ECO:0000256" key="3">
    <source>
        <dbReference type="SAM" id="MobiDB-lite"/>
    </source>
</evidence>
<dbReference type="GO" id="GO:0061630">
    <property type="term" value="F:ubiquitin protein ligase activity"/>
    <property type="evidence" value="ECO:0007669"/>
    <property type="project" value="InterPro"/>
</dbReference>
<evidence type="ECO:0000313" key="7">
    <source>
        <dbReference type="Proteomes" id="UP000694556"/>
    </source>
</evidence>
<reference evidence="6" key="3">
    <citation type="submission" date="2025-09" db="UniProtKB">
        <authorList>
            <consortium name="Ensembl"/>
        </authorList>
    </citation>
    <scope>IDENTIFICATION</scope>
</reference>
<keyword evidence="7" id="KW-1185">Reference proteome</keyword>
<protein>
    <submittedName>
        <fullName evidence="6">Pellino E3 ubiquitin protein ligase family member 2</fullName>
    </submittedName>
</protein>
<dbReference type="PANTHER" id="PTHR12098:SF5">
    <property type="entry name" value="E3 UBIQUITIN-PROTEIN LIGASE PELLINO HOMOLOG 2"/>
    <property type="match status" value="1"/>
</dbReference>
<reference evidence="6" key="2">
    <citation type="submission" date="2025-08" db="UniProtKB">
        <authorList>
            <consortium name="Ensembl"/>
        </authorList>
    </citation>
    <scope>IDENTIFICATION</scope>
</reference>
<reference evidence="6" key="1">
    <citation type="submission" date="2018-09" db="EMBL/GenBank/DDBJ databases">
        <title>Common duck and Muscovy duck high density SNP chip.</title>
        <authorList>
            <person name="Vignal A."/>
            <person name="Thebault N."/>
            <person name="Warren W.C."/>
        </authorList>
    </citation>
    <scope>NUCLEOTIDE SEQUENCE [LARGE SCALE GENOMIC DNA]</scope>
</reference>
<dbReference type="Pfam" id="PF04710">
    <property type="entry name" value="Pellino_FHA"/>
    <property type="match status" value="1"/>
</dbReference>
<feature type="compositionally biased region" description="Gly residues" evidence="3">
    <location>
        <begin position="139"/>
        <end position="155"/>
    </location>
</feature>
<feature type="compositionally biased region" description="Low complexity" evidence="3">
    <location>
        <begin position="107"/>
        <end position="118"/>
    </location>
</feature>
<feature type="compositionally biased region" description="Basic residues" evidence="3">
    <location>
        <begin position="156"/>
        <end position="168"/>
    </location>
</feature>
<feature type="compositionally biased region" description="Basic residues" evidence="3">
    <location>
        <begin position="74"/>
        <end position="89"/>
    </location>
</feature>
<dbReference type="GO" id="GO:0000209">
    <property type="term" value="P:protein polyubiquitination"/>
    <property type="evidence" value="ECO:0007669"/>
    <property type="project" value="InterPro"/>
</dbReference>
<name>A0A8C3B9L9_CAIMO</name>
<dbReference type="AlphaFoldDB" id="A0A8C3B9L9"/>
<dbReference type="Ensembl" id="ENSCMMT00000002204.1">
    <property type="protein sequence ID" value="ENSCMMP00000001975.1"/>
    <property type="gene ID" value="ENSCMMG00000001296.1"/>
</dbReference>
<evidence type="ECO:0000259" key="5">
    <source>
        <dbReference type="Pfam" id="PF20723"/>
    </source>
</evidence>
<dbReference type="InterPro" id="IPR006800">
    <property type="entry name" value="Pellino_fam"/>
</dbReference>
<dbReference type="PANTHER" id="PTHR12098">
    <property type="entry name" value="E3 UBIQUITIN-PROTEIN LIGASE PELLINO-RELATED"/>
    <property type="match status" value="1"/>
</dbReference>
<feature type="region of interest" description="Disordered" evidence="3">
    <location>
        <begin position="64"/>
        <end position="185"/>
    </location>
</feature>
<sequence>MRHGTMMGWPEVPAAGTYGSGDLGLWAVRDPEGIKSHWGSWDQQGSAPPPITVRGPFKRSPLPFTLCLHNTPRPYHRRKGGGGGRRHQHLLQTPPPQRAASRRPRRSSPSPALGTPRGRSPPPRGVVAGAGRPRAQSGAGTGPGGRGERGGGGGRRGGRRRRRGKGARPRGAPMFSPSQEEHCAPNKEPVKYGELVVLGYNGSLPNGDRGRRKSRFALYKRPKANGVKPSTVHVISTPQASKVGRSTESPIDFVVTDTISGSQNNDETQITQSTISRFACRIVCDRSPPYTARIFAAGFDSSKNIFLGEKAAKWKNPDGHMDGLTTNGVLVMHPKGGFTEESKPGVWREISVCGDVYTLRETRSAQQRGKLVENETNVLQDGSLIDLCGATLLWRTADGLFHTPTQKHIEALRQEINAARPQCPVGLNTLAFPSINRKDVVEEKQPWAYLSCGHVHGYHNWGHRSDTEANERECPMCRTIGPYVPLWLGCEAGFYVDAGPPTHAFTPCGHVCSEKSAKYWSQIPLPHGTHAFHAACPFCATQLSGEHNCVKLIFQGPID</sequence>
<dbReference type="InterPro" id="IPR048334">
    <property type="entry name" value="Pellino_FHA"/>
</dbReference>
<accession>A0A8C3B9L9</accession>
<evidence type="ECO:0000256" key="1">
    <source>
        <dbReference type="ARBA" id="ARBA00005639"/>
    </source>
</evidence>
<evidence type="ECO:0000313" key="6">
    <source>
        <dbReference type="Ensembl" id="ENSCMMP00000001975.1"/>
    </source>
</evidence>
<evidence type="ECO:0000256" key="2">
    <source>
        <dbReference type="ARBA" id="ARBA00022553"/>
    </source>
</evidence>
<organism evidence="6 7">
    <name type="scientific">Cairina moschata</name>
    <name type="common">Muscovy duck</name>
    <dbReference type="NCBI Taxonomy" id="8855"/>
    <lineage>
        <taxon>Eukaryota</taxon>
        <taxon>Metazoa</taxon>
        <taxon>Chordata</taxon>
        <taxon>Craniata</taxon>
        <taxon>Vertebrata</taxon>
        <taxon>Euteleostomi</taxon>
        <taxon>Archelosauria</taxon>
        <taxon>Archosauria</taxon>
        <taxon>Dinosauria</taxon>
        <taxon>Saurischia</taxon>
        <taxon>Theropoda</taxon>
        <taxon>Coelurosauria</taxon>
        <taxon>Aves</taxon>
        <taxon>Neognathae</taxon>
        <taxon>Galloanserae</taxon>
        <taxon>Anseriformes</taxon>
        <taxon>Anatidae</taxon>
        <taxon>Anatinae</taxon>
        <taxon>Cairina</taxon>
    </lineage>
</organism>
<comment type="similarity">
    <text evidence="1">Belongs to the pellino family.</text>
</comment>
<keyword evidence="2" id="KW-0597">Phosphoprotein</keyword>
<dbReference type="InterPro" id="IPR048335">
    <property type="entry name" value="Pellino_RING"/>
</dbReference>